<evidence type="ECO:0000313" key="9">
    <source>
        <dbReference type="Proteomes" id="UP000515158"/>
    </source>
</evidence>
<evidence type="ECO:0000256" key="2">
    <source>
        <dbReference type="ARBA" id="ARBA00022487"/>
    </source>
</evidence>
<dbReference type="RefSeq" id="XP_034255420.1">
    <property type="nucleotide sequence ID" value="XM_034399529.1"/>
</dbReference>
<evidence type="ECO:0000256" key="6">
    <source>
        <dbReference type="SAM" id="MobiDB-lite"/>
    </source>
</evidence>
<dbReference type="InterPro" id="IPR019826">
    <property type="entry name" value="Carboxylesterase_B_AS"/>
</dbReference>
<evidence type="ECO:0000256" key="3">
    <source>
        <dbReference type="ARBA" id="ARBA00022801"/>
    </source>
</evidence>
<feature type="region of interest" description="Disordered" evidence="6">
    <location>
        <begin position="31"/>
        <end position="64"/>
    </location>
</feature>
<keyword evidence="4" id="KW-0325">Glycoprotein</keyword>
<feature type="compositionally biased region" description="Low complexity" evidence="6">
    <location>
        <begin position="33"/>
        <end position="54"/>
    </location>
</feature>
<dbReference type="InterPro" id="IPR029058">
    <property type="entry name" value="AB_hydrolase_fold"/>
</dbReference>
<evidence type="ECO:0000256" key="5">
    <source>
        <dbReference type="RuleBase" id="RU361235"/>
    </source>
</evidence>
<dbReference type="PANTHER" id="PTHR11559">
    <property type="entry name" value="CARBOXYLESTERASE"/>
    <property type="match status" value="1"/>
</dbReference>
<dbReference type="Gene3D" id="3.40.50.1820">
    <property type="entry name" value="alpha/beta hydrolase"/>
    <property type="match status" value="1"/>
</dbReference>
<dbReference type="GeneID" id="117653693"/>
<feature type="transmembrane region" description="Helical" evidence="7">
    <location>
        <begin position="7"/>
        <end position="25"/>
    </location>
</feature>
<keyword evidence="7" id="KW-1133">Transmembrane helix</keyword>
<keyword evidence="3 5" id="KW-0378">Hydrolase</keyword>
<dbReference type="PROSITE" id="PS00122">
    <property type="entry name" value="CARBOXYLESTERASE_B_1"/>
    <property type="match status" value="1"/>
</dbReference>
<protein>
    <recommendedName>
        <fullName evidence="5">Carboxylic ester hydrolase</fullName>
        <ecNumber evidence="5">3.1.1.-</ecNumber>
    </recommendedName>
</protein>
<evidence type="ECO:0000256" key="1">
    <source>
        <dbReference type="ARBA" id="ARBA00005964"/>
    </source>
</evidence>
<dbReference type="AlphaFoldDB" id="A0A6P9AD45"/>
<dbReference type="GO" id="GO:0052689">
    <property type="term" value="F:carboxylic ester hydrolase activity"/>
    <property type="evidence" value="ECO:0007669"/>
    <property type="project" value="UniProtKB-KW"/>
</dbReference>
<dbReference type="EC" id="3.1.1.-" evidence="5"/>
<keyword evidence="2" id="KW-0719">Serine esterase</keyword>
<evidence type="ECO:0000259" key="8">
    <source>
        <dbReference type="Pfam" id="PF00135"/>
    </source>
</evidence>
<name>A0A6P9AD45_THRPL</name>
<accession>A0A6P9AD45</accession>
<dbReference type="SUPFAM" id="SSF53474">
    <property type="entry name" value="alpha/beta-Hydrolases"/>
    <property type="match status" value="1"/>
</dbReference>
<evidence type="ECO:0000313" key="10">
    <source>
        <dbReference type="RefSeq" id="XP_034255420.1"/>
    </source>
</evidence>
<dbReference type="InterPro" id="IPR050309">
    <property type="entry name" value="Type-B_Carboxylest/Lipase"/>
</dbReference>
<keyword evidence="7" id="KW-0472">Membrane</keyword>
<feature type="compositionally biased region" description="Polar residues" evidence="6">
    <location>
        <begin position="55"/>
        <end position="64"/>
    </location>
</feature>
<dbReference type="InterPro" id="IPR002018">
    <property type="entry name" value="CarbesteraseB"/>
</dbReference>
<dbReference type="InParanoid" id="A0A6P9AD45"/>
<reference evidence="10" key="1">
    <citation type="submission" date="2025-08" db="UniProtKB">
        <authorList>
            <consortium name="RefSeq"/>
        </authorList>
    </citation>
    <scope>IDENTIFICATION</scope>
    <source>
        <tissue evidence="10">Total insect</tissue>
    </source>
</reference>
<evidence type="ECO:0000256" key="4">
    <source>
        <dbReference type="ARBA" id="ARBA00023180"/>
    </source>
</evidence>
<sequence length="621" mass="67855">MRVLFKVLVGVVAAMVVAGIVVYFTNKQAPDQALTTTPGPATASTPSPVTIPAANTTPFPSTQGPVVRVRQGLLEGLNKRTRGNSGVEYAAFWGVPFAQPPEGPLRFKAPRPHPGWTGVRPAKKPGAKCPQGQNGEVEGSEDCLFLNVFTTNLDGAVKQPVYVFIHGGGFLFGSPDIALFGPDYLLPHGVVLVTVQYRVHALGFLSLDTEEIPGNCAVKDTVAALQWVHNNIAAFGGDPGRVTVGGQSAGGGMAGWLAVLPELTGIVHGATLMSGSGFHSWDYKESHVETALKVVSGLAGQPVTDLKLAEQYLMNATIEELHAHAVVVVNGEMLSQPELPFVPTPERRTPVPGGEPLLITRDSESYFLKPARPAIPQLISNTNAEWRTYYYTNNPRSDPQVDEEMVENLSRHVPKNLLPFRDTRNILGLPELHVDYNTVLEEVRQGIRAAVTSSCDLGCTLKTYFDGVWQLTDSHRLAMFRAKENKADTFLFKFSVRTEVNQPAPSRNDGEDVAIHTDDLGYVFARLWDTNLSPEADLAVRRMSTMWTNFIKFGKPIVQTDELLPVDWPPNTSSDDAVTYLELKTNGFSLHEADSFSGPMSQFWHDLYRKYRSTSPAPPVA</sequence>
<comment type="similarity">
    <text evidence="1 5">Belongs to the type-B carboxylesterase/lipase family.</text>
</comment>
<feature type="domain" description="Carboxylesterase type B" evidence="8">
    <location>
        <begin position="64"/>
        <end position="587"/>
    </location>
</feature>
<dbReference type="OrthoDB" id="408631at2759"/>
<keyword evidence="9" id="KW-1185">Reference proteome</keyword>
<gene>
    <name evidence="10" type="primary">LOC117653693</name>
</gene>
<keyword evidence="7" id="KW-0812">Transmembrane</keyword>
<proteinExistence type="inferred from homology"/>
<organism evidence="10">
    <name type="scientific">Thrips palmi</name>
    <name type="common">Melon thrips</name>
    <dbReference type="NCBI Taxonomy" id="161013"/>
    <lineage>
        <taxon>Eukaryota</taxon>
        <taxon>Metazoa</taxon>
        <taxon>Ecdysozoa</taxon>
        <taxon>Arthropoda</taxon>
        <taxon>Hexapoda</taxon>
        <taxon>Insecta</taxon>
        <taxon>Pterygota</taxon>
        <taxon>Neoptera</taxon>
        <taxon>Paraneoptera</taxon>
        <taxon>Thysanoptera</taxon>
        <taxon>Terebrantia</taxon>
        <taxon>Thripoidea</taxon>
        <taxon>Thripidae</taxon>
        <taxon>Thrips</taxon>
    </lineage>
</organism>
<dbReference type="Pfam" id="PF00135">
    <property type="entry name" value="COesterase"/>
    <property type="match status" value="1"/>
</dbReference>
<dbReference type="KEGG" id="tpal:117653693"/>
<evidence type="ECO:0000256" key="7">
    <source>
        <dbReference type="SAM" id="Phobius"/>
    </source>
</evidence>
<dbReference type="Proteomes" id="UP000515158">
    <property type="component" value="Unplaced"/>
</dbReference>